<evidence type="ECO:0000313" key="8">
    <source>
        <dbReference type="EMBL" id="OXA56261.1"/>
    </source>
</evidence>
<feature type="region of interest" description="Disordered" evidence="5">
    <location>
        <begin position="143"/>
        <end position="177"/>
    </location>
</feature>
<dbReference type="AlphaFoldDB" id="A0A226EHP0"/>
<proteinExistence type="predicted"/>
<evidence type="ECO:0000256" key="4">
    <source>
        <dbReference type="ARBA" id="ARBA00023136"/>
    </source>
</evidence>
<dbReference type="GO" id="GO:0022857">
    <property type="term" value="F:transmembrane transporter activity"/>
    <property type="evidence" value="ECO:0007669"/>
    <property type="project" value="InterPro"/>
</dbReference>
<dbReference type="InterPro" id="IPR005828">
    <property type="entry name" value="MFS_sugar_transport-like"/>
</dbReference>
<name>A0A226EHP0_FOLCA</name>
<evidence type="ECO:0000259" key="7">
    <source>
        <dbReference type="PROSITE" id="PS50850"/>
    </source>
</evidence>
<keyword evidence="9" id="KW-1185">Reference proteome</keyword>
<feature type="domain" description="Major facilitator superfamily (MFS) profile" evidence="7">
    <location>
        <begin position="199"/>
        <end position="630"/>
    </location>
</feature>
<dbReference type="OrthoDB" id="2261376at2759"/>
<dbReference type="PANTHER" id="PTHR24064">
    <property type="entry name" value="SOLUTE CARRIER FAMILY 22 MEMBER"/>
    <property type="match status" value="1"/>
</dbReference>
<dbReference type="Proteomes" id="UP000198287">
    <property type="component" value="Unassembled WGS sequence"/>
</dbReference>
<feature type="transmembrane region" description="Helical" evidence="6">
    <location>
        <begin position="364"/>
        <end position="382"/>
    </location>
</feature>
<keyword evidence="4 6" id="KW-0472">Membrane</keyword>
<feature type="region of interest" description="Disordered" evidence="5">
    <location>
        <begin position="634"/>
        <end position="721"/>
    </location>
</feature>
<dbReference type="InterPro" id="IPR020846">
    <property type="entry name" value="MFS_dom"/>
</dbReference>
<comment type="subcellular location">
    <subcellularLocation>
        <location evidence="1">Membrane</location>
        <topology evidence="1">Multi-pass membrane protein</topology>
    </subcellularLocation>
</comment>
<evidence type="ECO:0000256" key="1">
    <source>
        <dbReference type="ARBA" id="ARBA00004141"/>
    </source>
</evidence>
<dbReference type="Gene3D" id="1.20.1250.20">
    <property type="entry name" value="MFS general substrate transporter like domains"/>
    <property type="match status" value="1"/>
</dbReference>
<feature type="transmembrane region" description="Helical" evidence="6">
    <location>
        <begin position="279"/>
        <end position="298"/>
    </location>
</feature>
<feature type="compositionally biased region" description="Basic and acidic residues" evidence="5">
    <location>
        <begin position="687"/>
        <end position="705"/>
    </location>
</feature>
<feature type="transmembrane region" description="Helical" evidence="6">
    <location>
        <begin position="304"/>
        <end position="325"/>
    </location>
</feature>
<keyword evidence="2 6" id="KW-0812">Transmembrane</keyword>
<feature type="transmembrane region" description="Helical" evidence="6">
    <location>
        <begin position="514"/>
        <end position="534"/>
    </location>
</feature>
<evidence type="ECO:0000256" key="2">
    <source>
        <dbReference type="ARBA" id="ARBA00022692"/>
    </source>
</evidence>
<dbReference type="PROSITE" id="PS50850">
    <property type="entry name" value="MFS"/>
    <property type="match status" value="1"/>
</dbReference>
<evidence type="ECO:0000313" key="9">
    <source>
        <dbReference type="Proteomes" id="UP000198287"/>
    </source>
</evidence>
<feature type="compositionally biased region" description="Basic and acidic residues" evidence="5">
    <location>
        <begin position="634"/>
        <end position="654"/>
    </location>
</feature>
<feature type="transmembrane region" description="Helical" evidence="6">
    <location>
        <begin position="540"/>
        <end position="558"/>
    </location>
</feature>
<feature type="transmembrane region" description="Helical" evidence="6">
    <location>
        <begin position="248"/>
        <end position="267"/>
    </location>
</feature>
<dbReference type="InterPro" id="IPR036259">
    <property type="entry name" value="MFS_trans_sf"/>
</dbReference>
<feature type="transmembrane region" description="Helical" evidence="6">
    <location>
        <begin position="337"/>
        <end position="358"/>
    </location>
</feature>
<sequence>MTKKKHLDYEAESDVDDGKNLPKTFEDVLEQIGGFGRFQGLLLLFVLFYEIPSGFLAFVPVFVGGVPAVWHCDFEMDVSDNNLSLSSIVHTTMMTSSEVCTACSNGTRSAPPYTIVAETCIWASTEFEDGLVFLTGRVLAYPKPEPEPDATDPKLEGNPNPKNPKPVCNDPNPNWRIKSETRTRKTRIYFNFKGRNPNPTRTRNFGITFLGPEPEPESFGFKNFVSEAGPKPDPNPKPEWDLICSKSWVTASITTIQMFGMFFGNTIPPQISDWYGRKVTFLGLMVLMTVGESVSAVAPNPYVFAVARFICGIGLAGYFSLNGIYTMEFLTPRWRQLGGCLGPLGEGLMILGVLAYFIRPWRLLLWATTFPFVTVLFVYPFLPESPRWLLRQKRYTEAASVLSYIARINGRKLRRRDVAVLKEIGDEESRAAGGGATVRYSYLDLFRRPSIRRKTLIFIGIWFCWAFTYFGLSYNIRNFGVDPYLMTVLMGGVDAIGFRAALLVNNRLGRRKALLAFTGISALFFLPVGFIQLFSPPGAYQSIFIPLILLGKMCVAGARSAVRVLTVESYPVSIRTMGFGVSRVSSTLGGMIAPQIAYLGSKWPSLPLFAFGTLGFLGALLSLLLRETSGKPLEDKLKEDTTGTQDKHKLEDKVNNNNNSSSTTSSGGGGGKGNKVTPLPALLVPDAFKHSNETNKNKKKGDEKRKKSKKKKGRKLRSKSI</sequence>
<feature type="compositionally biased region" description="Low complexity" evidence="5">
    <location>
        <begin position="655"/>
        <end position="665"/>
    </location>
</feature>
<dbReference type="EMBL" id="LNIX01000004">
    <property type="protein sequence ID" value="OXA56261.1"/>
    <property type="molecule type" value="Genomic_DNA"/>
</dbReference>
<dbReference type="SUPFAM" id="SSF103473">
    <property type="entry name" value="MFS general substrate transporter"/>
    <property type="match status" value="1"/>
</dbReference>
<reference evidence="8 9" key="1">
    <citation type="submission" date="2015-12" db="EMBL/GenBank/DDBJ databases">
        <title>The genome of Folsomia candida.</title>
        <authorList>
            <person name="Faddeeva A."/>
            <person name="Derks M.F."/>
            <person name="Anvar Y."/>
            <person name="Smit S."/>
            <person name="Van Straalen N."/>
            <person name="Roelofs D."/>
        </authorList>
    </citation>
    <scope>NUCLEOTIDE SEQUENCE [LARGE SCALE GENOMIC DNA]</scope>
    <source>
        <strain evidence="8 9">VU population</strain>
        <tissue evidence="8">Whole body</tissue>
    </source>
</reference>
<feature type="compositionally biased region" description="Low complexity" evidence="5">
    <location>
        <begin position="165"/>
        <end position="174"/>
    </location>
</feature>
<feature type="transmembrane region" description="Helical" evidence="6">
    <location>
        <begin position="484"/>
        <end position="502"/>
    </location>
</feature>
<dbReference type="STRING" id="158441.A0A226EHP0"/>
<feature type="transmembrane region" description="Helical" evidence="6">
    <location>
        <begin position="41"/>
        <end position="70"/>
    </location>
</feature>
<protein>
    <submittedName>
        <fullName evidence="8">Organic cation transporter protein</fullName>
    </submittedName>
</protein>
<evidence type="ECO:0000256" key="3">
    <source>
        <dbReference type="ARBA" id="ARBA00022989"/>
    </source>
</evidence>
<accession>A0A226EHP0</accession>
<feature type="transmembrane region" description="Helical" evidence="6">
    <location>
        <begin position="455"/>
        <end position="472"/>
    </location>
</feature>
<feature type="transmembrane region" description="Helical" evidence="6">
    <location>
        <begin position="606"/>
        <end position="625"/>
    </location>
</feature>
<evidence type="ECO:0000256" key="5">
    <source>
        <dbReference type="SAM" id="MobiDB-lite"/>
    </source>
</evidence>
<feature type="compositionally biased region" description="Basic residues" evidence="5">
    <location>
        <begin position="706"/>
        <end position="721"/>
    </location>
</feature>
<comment type="caution">
    <text evidence="8">The sequence shown here is derived from an EMBL/GenBank/DDBJ whole genome shotgun (WGS) entry which is preliminary data.</text>
</comment>
<evidence type="ECO:0000256" key="6">
    <source>
        <dbReference type="SAM" id="Phobius"/>
    </source>
</evidence>
<dbReference type="Pfam" id="PF00083">
    <property type="entry name" value="Sugar_tr"/>
    <property type="match status" value="1"/>
</dbReference>
<feature type="transmembrane region" description="Helical" evidence="6">
    <location>
        <begin position="579"/>
        <end position="600"/>
    </location>
</feature>
<keyword evidence="3 6" id="KW-1133">Transmembrane helix</keyword>
<organism evidence="8 9">
    <name type="scientific">Folsomia candida</name>
    <name type="common">Springtail</name>
    <dbReference type="NCBI Taxonomy" id="158441"/>
    <lineage>
        <taxon>Eukaryota</taxon>
        <taxon>Metazoa</taxon>
        <taxon>Ecdysozoa</taxon>
        <taxon>Arthropoda</taxon>
        <taxon>Hexapoda</taxon>
        <taxon>Collembola</taxon>
        <taxon>Entomobryomorpha</taxon>
        <taxon>Isotomoidea</taxon>
        <taxon>Isotomidae</taxon>
        <taxon>Proisotominae</taxon>
        <taxon>Folsomia</taxon>
    </lineage>
</organism>
<dbReference type="GO" id="GO:0016020">
    <property type="term" value="C:membrane"/>
    <property type="evidence" value="ECO:0007669"/>
    <property type="project" value="UniProtKB-SubCell"/>
</dbReference>
<gene>
    <name evidence="8" type="ORF">Fcan01_08979</name>
</gene>